<dbReference type="InterPro" id="IPR017441">
    <property type="entry name" value="Protein_kinase_ATP_BS"/>
</dbReference>
<feature type="domain" description="Protein kinase" evidence="1">
    <location>
        <begin position="371"/>
        <end position="703"/>
    </location>
</feature>
<dbReference type="Gene3D" id="1.10.510.10">
    <property type="entry name" value="Transferase(Phosphotransferase) domain 1"/>
    <property type="match status" value="2"/>
</dbReference>
<dbReference type="Gene3D" id="3.30.200.20">
    <property type="entry name" value="Phosphorylase Kinase, domain 1"/>
    <property type="match status" value="3"/>
</dbReference>
<dbReference type="SUPFAM" id="SSF56112">
    <property type="entry name" value="Protein kinase-like (PK-like)"/>
    <property type="match status" value="2"/>
</dbReference>
<feature type="domain" description="Protein kinase" evidence="1">
    <location>
        <begin position="28"/>
        <end position="341"/>
    </location>
</feature>
<dbReference type="GO" id="GO:0004672">
    <property type="term" value="F:protein kinase activity"/>
    <property type="evidence" value="ECO:0007669"/>
    <property type="project" value="InterPro"/>
</dbReference>
<dbReference type="InterPro" id="IPR000719">
    <property type="entry name" value="Prot_kinase_dom"/>
</dbReference>
<evidence type="ECO:0000259" key="1">
    <source>
        <dbReference type="PROSITE" id="PS50011"/>
    </source>
</evidence>
<dbReference type="SMART" id="SM00220">
    <property type="entry name" value="S_TKc"/>
    <property type="match status" value="2"/>
</dbReference>
<evidence type="ECO:0000313" key="2">
    <source>
        <dbReference type="EnsemblPlants" id="EMT23811"/>
    </source>
</evidence>
<dbReference type="EnsemblPlants" id="EMT23811">
    <property type="protein sequence ID" value="EMT23811"/>
    <property type="gene ID" value="F775_11640"/>
</dbReference>
<proteinExistence type="predicted"/>
<protein>
    <submittedName>
        <fullName evidence="2">Cysteine-rich receptor-like protein kinase 41</fullName>
    </submittedName>
</protein>
<dbReference type="AlphaFoldDB" id="M8CKB6"/>
<dbReference type="PANTHER" id="PTHR45707">
    <property type="entry name" value="C2 CALCIUM/LIPID-BINDING PLANT PHOSPHORIBOSYLTRANSFERASE FAMILY PROTEIN"/>
    <property type="match status" value="1"/>
</dbReference>
<dbReference type="PANTHER" id="PTHR45707:SF46">
    <property type="entry name" value="PROTEIN KINASE DOMAIN-CONTAINING PROTEIN"/>
    <property type="match status" value="1"/>
</dbReference>
<reference evidence="2" key="1">
    <citation type="submission" date="2015-06" db="UniProtKB">
        <authorList>
            <consortium name="EnsemblPlants"/>
        </authorList>
    </citation>
    <scope>IDENTIFICATION</scope>
</reference>
<dbReference type="InterPro" id="IPR011009">
    <property type="entry name" value="Kinase-like_dom_sf"/>
</dbReference>
<dbReference type="PROSITE" id="PS50011">
    <property type="entry name" value="PROTEIN_KINASE_DOM"/>
    <property type="match status" value="2"/>
</dbReference>
<organism evidence="2">
    <name type="scientific">Aegilops tauschii</name>
    <name type="common">Tausch's goatgrass</name>
    <name type="synonym">Aegilops squarrosa</name>
    <dbReference type="NCBI Taxonomy" id="37682"/>
    <lineage>
        <taxon>Eukaryota</taxon>
        <taxon>Viridiplantae</taxon>
        <taxon>Streptophyta</taxon>
        <taxon>Embryophyta</taxon>
        <taxon>Tracheophyta</taxon>
        <taxon>Spermatophyta</taxon>
        <taxon>Magnoliopsida</taxon>
        <taxon>Liliopsida</taxon>
        <taxon>Poales</taxon>
        <taxon>Poaceae</taxon>
        <taxon>BOP clade</taxon>
        <taxon>Pooideae</taxon>
        <taxon>Triticodae</taxon>
        <taxon>Triticeae</taxon>
        <taxon>Triticinae</taxon>
        <taxon>Aegilops</taxon>
    </lineage>
</organism>
<dbReference type="PROSITE" id="PS00107">
    <property type="entry name" value="PROTEIN_KINASE_ATP"/>
    <property type="match status" value="1"/>
</dbReference>
<accession>M8CKB6</accession>
<dbReference type="GO" id="GO:0005524">
    <property type="term" value="F:ATP binding"/>
    <property type="evidence" value="ECO:0007669"/>
    <property type="project" value="UniProtKB-UniRule"/>
</dbReference>
<name>M8CKB6_AEGTA</name>
<dbReference type="Pfam" id="PF00069">
    <property type="entry name" value="Pkinase"/>
    <property type="match status" value="2"/>
</dbReference>
<sequence>MQYLMEKMSSSDAPPMCFDMLKTITDDFSENMKIGIGGYGEVYKGLLNGEEIAVKKLFPIHGIDDEALENEFRNLKKVRHKNVIRMIGYCYEISCRDVEYKGQLIWSQVIERALCFEYMKGGSLAKHISDDSCIHDWRTTYKIITGTCEGLHHLHKGGERKLFHLDLKLENVLLDEELVPKIGDFGLPQLFGSSYTHQISFMRRTIGFMPQEYRDSRGVSPKTDVFSLGVIIFHMMAGKKGYDDYWDARHRPNFSPKIQQEFIESVQEYWKTNMQTSQGYRWDRTDLLGVTTCIQLAMQCVEDERDKRPYVREIMGELKELDSKMEQMLKEDPKPPIHKLFYQGLAEAESMHATELRAMTFEELHRMTDGFSEKQLLGTGGYGRVYKGRILFPLANIHSGLPHTRQNNLWFRIQPRNILGYWRKHSMPMISTKPTKKGVLDNGEVIAVKKLYNQPELVEAGFKNELLNLMRAQHQNIIRLVGYCYEIRDKVVEYQGRFVVADEQEIALCLEYMQGGTLEELLSDELISWEARYRIIKGICQGLKHLHTGSKDPIYHLDLKPANILLDKDLIPKIGDFGLSRLLGSMGTFVTKTNSGTRIYMPPEYTYGLQISSKFDVFSLGIIIIQVIAGAEGYYNFKCVYKSPKEFVEHVTGNWSSRVQANAMSTEALLEVQKCIEMALRCVEDDRAKRPSITEIVEELNMT</sequence>
<dbReference type="ExpressionAtlas" id="M8CKB6">
    <property type="expression patterns" value="baseline"/>
</dbReference>
<dbReference type="InterPro" id="IPR008271">
    <property type="entry name" value="Ser/Thr_kinase_AS"/>
</dbReference>
<dbReference type="PROSITE" id="PS00108">
    <property type="entry name" value="PROTEIN_KINASE_ST"/>
    <property type="match status" value="2"/>
</dbReference>